<dbReference type="GO" id="GO:0008137">
    <property type="term" value="F:NADH dehydrogenase (ubiquinone) activity"/>
    <property type="evidence" value="ECO:0007669"/>
    <property type="project" value="InterPro"/>
</dbReference>
<feature type="transmembrane region" description="Helical" evidence="1">
    <location>
        <begin position="70"/>
        <end position="92"/>
    </location>
</feature>
<dbReference type="PANTHER" id="PTHR33269">
    <property type="entry name" value="NADH-UBIQUINONE OXIDOREDUCTASE CHAIN 6"/>
    <property type="match status" value="1"/>
</dbReference>
<organism evidence="2">
    <name type="scientific">marine sediment metagenome</name>
    <dbReference type="NCBI Taxonomy" id="412755"/>
    <lineage>
        <taxon>unclassified sequences</taxon>
        <taxon>metagenomes</taxon>
        <taxon>ecological metagenomes</taxon>
    </lineage>
</organism>
<sequence>VFLLNLREEEQEAKNTAHWPAGAVMALSLFITLALSMRGFVVGQHGEYDIETISRLTHTKAIGTVLYTKYLFPFEVASVILLVAIIGAITLAKRHLK</sequence>
<feature type="non-terminal residue" evidence="2">
    <location>
        <position position="1"/>
    </location>
</feature>
<keyword evidence="1" id="KW-0472">Membrane</keyword>
<protein>
    <recommendedName>
        <fullName evidence="3">NADH-quinone oxidoreductase subunit J</fullName>
    </recommendedName>
</protein>
<dbReference type="Pfam" id="PF00499">
    <property type="entry name" value="Oxidored_q3"/>
    <property type="match status" value="1"/>
</dbReference>
<keyword evidence="1" id="KW-0812">Transmembrane</keyword>
<evidence type="ECO:0000313" key="2">
    <source>
        <dbReference type="EMBL" id="KKL54123.1"/>
    </source>
</evidence>
<dbReference type="InterPro" id="IPR042106">
    <property type="entry name" value="Nuo/plastoQ_OxRdtase_6_NuoJ"/>
</dbReference>
<dbReference type="Gene3D" id="1.20.120.1200">
    <property type="entry name" value="NADH-ubiquinone/plastoquinone oxidoreductase chain 6, subunit NuoJ"/>
    <property type="match status" value="1"/>
</dbReference>
<dbReference type="AlphaFoldDB" id="A0A0F9CXN2"/>
<dbReference type="PANTHER" id="PTHR33269:SF17">
    <property type="entry name" value="NADH-UBIQUINONE OXIDOREDUCTASE CHAIN 6"/>
    <property type="match status" value="1"/>
</dbReference>
<accession>A0A0F9CXN2</accession>
<proteinExistence type="predicted"/>
<dbReference type="InterPro" id="IPR001457">
    <property type="entry name" value="NADH_UbQ/plastoQ_OxRdtase_su6"/>
</dbReference>
<evidence type="ECO:0000256" key="1">
    <source>
        <dbReference type="SAM" id="Phobius"/>
    </source>
</evidence>
<comment type="caution">
    <text evidence="2">The sequence shown here is derived from an EMBL/GenBank/DDBJ whole genome shotgun (WGS) entry which is preliminary data.</text>
</comment>
<name>A0A0F9CXN2_9ZZZZ</name>
<gene>
    <name evidence="2" type="ORF">LCGC14_2268540</name>
</gene>
<reference evidence="2" key="1">
    <citation type="journal article" date="2015" name="Nature">
        <title>Complex archaea that bridge the gap between prokaryotes and eukaryotes.</title>
        <authorList>
            <person name="Spang A."/>
            <person name="Saw J.H."/>
            <person name="Jorgensen S.L."/>
            <person name="Zaremba-Niedzwiedzka K."/>
            <person name="Martijn J."/>
            <person name="Lind A.E."/>
            <person name="van Eijk R."/>
            <person name="Schleper C."/>
            <person name="Guy L."/>
            <person name="Ettema T.J."/>
        </authorList>
    </citation>
    <scope>NUCLEOTIDE SEQUENCE</scope>
</reference>
<evidence type="ECO:0008006" key="3">
    <source>
        <dbReference type="Google" id="ProtNLM"/>
    </source>
</evidence>
<keyword evidence="1" id="KW-1133">Transmembrane helix</keyword>
<dbReference type="EMBL" id="LAZR01031311">
    <property type="protein sequence ID" value="KKL54123.1"/>
    <property type="molecule type" value="Genomic_DNA"/>
</dbReference>
<feature type="transmembrane region" description="Helical" evidence="1">
    <location>
        <begin position="21"/>
        <end position="41"/>
    </location>
</feature>